<protein>
    <recommendedName>
        <fullName evidence="6">Glycosyltransferase 2-like domain-containing protein</fullName>
    </recommendedName>
</protein>
<dbReference type="Pfam" id="PF00535">
    <property type="entry name" value="Glycos_transf_2"/>
    <property type="match status" value="1"/>
</dbReference>
<evidence type="ECO:0000256" key="2">
    <source>
        <dbReference type="ARBA" id="ARBA00022475"/>
    </source>
</evidence>
<evidence type="ECO:0000256" key="1">
    <source>
        <dbReference type="ARBA" id="ARBA00004236"/>
    </source>
</evidence>
<keyword evidence="2" id="KW-1003">Cell membrane</keyword>
<organism evidence="7 8">
    <name type="scientific">Candidatus Portnoybacteria bacterium CG23_combo_of_CG06-09_8_20_14_all_37_13</name>
    <dbReference type="NCBI Taxonomy" id="1974819"/>
    <lineage>
        <taxon>Bacteria</taxon>
        <taxon>Candidatus Portnoyibacteriota</taxon>
    </lineage>
</organism>
<name>A0A2G9YDI6_9BACT</name>
<accession>A0A2G9YDI6</accession>
<dbReference type="Proteomes" id="UP000231480">
    <property type="component" value="Unassembled WGS sequence"/>
</dbReference>
<proteinExistence type="predicted"/>
<evidence type="ECO:0000259" key="6">
    <source>
        <dbReference type="Pfam" id="PF00535"/>
    </source>
</evidence>
<keyword evidence="5" id="KW-0472">Membrane</keyword>
<keyword evidence="4" id="KW-0808">Transferase</keyword>
<evidence type="ECO:0000256" key="4">
    <source>
        <dbReference type="ARBA" id="ARBA00022679"/>
    </source>
</evidence>
<evidence type="ECO:0000313" key="7">
    <source>
        <dbReference type="EMBL" id="PIP17242.1"/>
    </source>
</evidence>
<dbReference type="InterPro" id="IPR001173">
    <property type="entry name" value="Glyco_trans_2-like"/>
</dbReference>
<dbReference type="PANTHER" id="PTHR43646:SF2">
    <property type="entry name" value="GLYCOSYLTRANSFERASE 2-LIKE DOMAIN-CONTAINING PROTEIN"/>
    <property type="match status" value="1"/>
</dbReference>
<comment type="subcellular location">
    <subcellularLocation>
        <location evidence="1">Cell membrane</location>
    </subcellularLocation>
</comment>
<reference evidence="7 8" key="1">
    <citation type="submission" date="2017-09" db="EMBL/GenBank/DDBJ databases">
        <title>Depth-based differentiation of microbial function through sediment-hosted aquifers and enrichment of novel symbionts in the deep terrestrial subsurface.</title>
        <authorList>
            <person name="Probst A.J."/>
            <person name="Ladd B."/>
            <person name="Jarett J.K."/>
            <person name="Geller-Mcgrath D.E."/>
            <person name="Sieber C.M."/>
            <person name="Emerson J.B."/>
            <person name="Anantharaman K."/>
            <person name="Thomas B.C."/>
            <person name="Malmstrom R."/>
            <person name="Stieglmeier M."/>
            <person name="Klingl A."/>
            <person name="Woyke T."/>
            <person name="Ryan C.M."/>
            <person name="Banfield J.F."/>
        </authorList>
    </citation>
    <scope>NUCLEOTIDE SEQUENCE [LARGE SCALE GENOMIC DNA]</scope>
    <source>
        <strain evidence="7">CG23_combo_of_CG06-09_8_20_14_all_37_13</strain>
    </source>
</reference>
<dbReference type="PANTHER" id="PTHR43646">
    <property type="entry name" value="GLYCOSYLTRANSFERASE"/>
    <property type="match status" value="1"/>
</dbReference>
<sequence length="265" mass="29988">MDILFSIIIPTLNEEKYIGRTLQSIVSQKHQGQKQIIISDNGSTDKTIDIAKEFGAYIVTGAKPNNIGSTRKLACFTAKKLAKNSGHFEEIIIATDADTTLSAGYIETIYGLYSQNPLIAASSGPFKTIINEKVLKFGNYFHKFNFFLGALDLQLWWLLKKINNNALLYGFNTVIRRSAYEKIGGFDELAGGSDMDLTLKVISSGNQVYYEENQLVTTSSRKFIDGNGHFSFRKAYKYAFQRESIKHARIVLKKRFRQVFIYQNT</sequence>
<dbReference type="EMBL" id="PCRH01000022">
    <property type="protein sequence ID" value="PIP17242.1"/>
    <property type="molecule type" value="Genomic_DNA"/>
</dbReference>
<keyword evidence="3" id="KW-0328">Glycosyltransferase</keyword>
<dbReference type="Gene3D" id="3.90.550.10">
    <property type="entry name" value="Spore Coat Polysaccharide Biosynthesis Protein SpsA, Chain A"/>
    <property type="match status" value="1"/>
</dbReference>
<dbReference type="InterPro" id="IPR029044">
    <property type="entry name" value="Nucleotide-diphossugar_trans"/>
</dbReference>
<evidence type="ECO:0000256" key="3">
    <source>
        <dbReference type="ARBA" id="ARBA00022676"/>
    </source>
</evidence>
<gene>
    <name evidence="7" type="ORF">COX44_00975</name>
</gene>
<feature type="domain" description="Glycosyltransferase 2-like" evidence="6">
    <location>
        <begin position="6"/>
        <end position="144"/>
    </location>
</feature>
<dbReference type="GO" id="GO:0016757">
    <property type="term" value="F:glycosyltransferase activity"/>
    <property type="evidence" value="ECO:0007669"/>
    <property type="project" value="UniProtKB-KW"/>
</dbReference>
<comment type="caution">
    <text evidence="7">The sequence shown here is derived from an EMBL/GenBank/DDBJ whole genome shotgun (WGS) entry which is preliminary data.</text>
</comment>
<evidence type="ECO:0000313" key="8">
    <source>
        <dbReference type="Proteomes" id="UP000231480"/>
    </source>
</evidence>
<dbReference type="GO" id="GO:0005886">
    <property type="term" value="C:plasma membrane"/>
    <property type="evidence" value="ECO:0007669"/>
    <property type="project" value="UniProtKB-SubCell"/>
</dbReference>
<dbReference type="SUPFAM" id="SSF53448">
    <property type="entry name" value="Nucleotide-diphospho-sugar transferases"/>
    <property type="match status" value="1"/>
</dbReference>
<dbReference type="AlphaFoldDB" id="A0A2G9YDI6"/>
<evidence type="ECO:0000256" key="5">
    <source>
        <dbReference type="ARBA" id="ARBA00023136"/>
    </source>
</evidence>